<dbReference type="InterPro" id="IPR026026">
    <property type="entry name" value="HIT_Hint"/>
</dbReference>
<comment type="caution">
    <text evidence="1">Lacks conserved residue(s) required for the propagation of feature annotation.</text>
</comment>
<organism evidence="3 4">
    <name type="scientific">Kiloniella spongiae</name>
    <dbReference type="NCBI Taxonomy" id="1489064"/>
    <lineage>
        <taxon>Bacteria</taxon>
        <taxon>Pseudomonadati</taxon>
        <taxon>Pseudomonadota</taxon>
        <taxon>Alphaproteobacteria</taxon>
        <taxon>Rhodospirillales</taxon>
        <taxon>Kiloniellaceae</taxon>
        <taxon>Kiloniella</taxon>
    </lineage>
</organism>
<dbReference type="PROSITE" id="PS51084">
    <property type="entry name" value="HIT_2"/>
    <property type="match status" value="1"/>
</dbReference>
<dbReference type="GO" id="GO:0016787">
    <property type="term" value="F:hydrolase activity"/>
    <property type="evidence" value="ECO:0007669"/>
    <property type="project" value="UniProtKB-KW"/>
</dbReference>
<evidence type="ECO:0000313" key="3">
    <source>
        <dbReference type="EMBL" id="KLN60109.1"/>
    </source>
</evidence>
<evidence type="ECO:0000259" key="2">
    <source>
        <dbReference type="PROSITE" id="PS51084"/>
    </source>
</evidence>
<protein>
    <submittedName>
        <fullName evidence="3">Diadenosine tetraphosphate hydrolase</fullName>
    </submittedName>
</protein>
<keyword evidence="4" id="KW-1185">Reference proteome</keyword>
<dbReference type="InterPro" id="IPR036265">
    <property type="entry name" value="HIT-like_sf"/>
</dbReference>
<dbReference type="OrthoDB" id="9799145at2"/>
<dbReference type="Gene3D" id="3.30.428.10">
    <property type="entry name" value="HIT-like"/>
    <property type="match status" value="1"/>
</dbReference>
<sequence>MAFALHERLKADTVTITELEHCRVLLMNDSQYPWLILVPRYNDLRDLHDLSEDLFAPVMEEIRYVSEVLTKECDAFKINVAALGNMVPQLHIHIIARFEDDAAWPGPVWGVKEPRPYAIDDLKAIKSKLGTAIEGGCKSPE</sequence>
<keyword evidence="3" id="KW-0378">Hydrolase</keyword>
<proteinExistence type="predicted"/>
<dbReference type="SUPFAM" id="SSF54197">
    <property type="entry name" value="HIT-like"/>
    <property type="match status" value="1"/>
</dbReference>
<feature type="domain" description="HIT" evidence="2">
    <location>
        <begin position="2"/>
        <end position="104"/>
    </location>
</feature>
<evidence type="ECO:0000313" key="4">
    <source>
        <dbReference type="Proteomes" id="UP000035444"/>
    </source>
</evidence>
<dbReference type="InterPro" id="IPR011146">
    <property type="entry name" value="HIT-like"/>
</dbReference>
<dbReference type="PIRSF" id="PIRSF000714">
    <property type="entry name" value="HIT"/>
    <property type="match status" value="1"/>
</dbReference>
<gene>
    <name evidence="3" type="ORF">WH96_13015</name>
</gene>
<evidence type="ECO:0000256" key="1">
    <source>
        <dbReference type="PROSITE-ProRule" id="PRU00464"/>
    </source>
</evidence>
<dbReference type="Proteomes" id="UP000035444">
    <property type="component" value="Unassembled WGS sequence"/>
</dbReference>
<comment type="caution">
    <text evidence="3">The sequence shown here is derived from an EMBL/GenBank/DDBJ whole genome shotgun (WGS) entry which is preliminary data.</text>
</comment>
<dbReference type="EMBL" id="LAQL01000008">
    <property type="protein sequence ID" value="KLN60109.1"/>
    <property type="molecule type" value="Genomic_DNA"/>
</dbReference>
<dbReference type="PATRIC" id="fig|1489064.4.peg.3937"/>
<dbReference type="AlphaFoldDB" id="A0A0H2MC44"/>
<reference evidence="3 4" key="1">
    <citation type="submission" date="2015-03" db="EMBL/GenBank/DDBJ databases">
        <title>Genome Sequence of Kiloniella spongiae MEBiC09566, isolated from a marine sponge.</title>
        <authorList>
            <person name="Shao Z."/>
            <person name="Wang L."/>
            <person name="Li X."/>
        </authorList>
    </citation>
    <scope>NUCLEOTIDE SEQUENCE [LARGE SCALE GENOMIC DNA]</scope>
    <source>
        <strain evidence="3 4">MEBiC09566</strain>
    </source>
</reference>
<dbReference type="RefSeq" id="WP_047764644.1">
    <property type="nucleotide sequence ID" value="NZ_LAQL01000008.1"/>
</dbReference>
<dbReference type="STRING" id="1489064.WH96_13015"/>
<accession>A0A0H2MC44</accession>
<name>A0A0H2MC44_9PROT</name>
<dbReference type="Pfam" id="PF01230">
    <property type="entry name" value="HIT"/>
    <property type="match status" value="1"/>
</dbReference>